<protein>
    <recommendedName>
        <fullName evidence="5">PI3K/PI4K catalytic domain-containing protein</fullName>
    </recommendedName>
</protein>
<keyword evidence="3" id="KW-0418">Kinase</keyword>
<dbReference type="SUPFAM" id="SSF56112">
    <property type="entry name" value="Protein kinase-like (PK-like)"/>
    <property type="match status" value="1"/>
</dbReference>
<accession>A0A5A8EF97</accession>
<gene>
    <name evidence="6" type="ORF">FNF27_04004</name>
</gene>
<evidence type="ECO:0000313" key="6">
    <source>
        <dbReference type="EMBL" id="KAA0174630.1"/>
    </source>
</evidence>
<feature type="domain" description="PI3K/PI4K catalytic" evidence="5">
    <location>
        <begin position="788"/>
        <end position="1058"/>
    </location>
</feature>
<dbReference type="Gene3D" id="1.10.1070.11">
    <property type="entry name" value="Phosphatidylinositol 3-/4-kinase, catalytic domain"/>
    <property type="match status" value="1"/>
</dbReference>
<dbReference type="InterPro" id="IPR000403">
    <property type="entry name" value="PI3/4_kinase_cat_dom"/>
</dbReference>
<feature type="compositionally biased region" description="Low complexity" evidence="4">
    <location>
        <begin position="715"/>
        <end position="728"/>
    </location>
</feature>
<dbReference type="Pfam" id="PF00454">
    <property type="entry name" value="PI3_PI4_kinase"/>
    <property type="match status" value="1"/>
</dbReference>
<feature type="region of interest" description="Disordered" evidence="4">
    <location>
        <begin position="388"/>
        <end position="451"/>
    </location>
</feature>
<dbReference type="SMART" id="SM00146">
    <property type="entry name" value="PI3Kc"/>
    <property type="match status" value="1"/>
</dbReference>
<feature type="compositionally biased region" description="Gly residues" evidence="4">
    <location>
        <begin position="652"/>
        <end position="662"/>
    </location>
</feature>
<dbReference type="InterPro" id="IPR015433">
    <property type="entry name" value="PI3/4_kinase"/>
</dbReference>
<feature type="compositionally biased region" description="Gly residues" evidence="4">
    <location>
        <begin position="17"/>
        <end position="31"/>
    </location>
</feature>
<feature type="region of interest" description="Disordered" evidence="4">
    <location>
        <begin position="748"/>
        <end position="803"/>
    </location>
</feature>
<dbReference type="GO" id="GO:0005737">
    <property type="term" value="C:cytoplasm"/>
    <property type="evidence" value="ECO:0007669"/>
    <property type="project" value="TreeGrafter"/>
</dbReference>
<feature type="compositionally biased region" description="Acidic residues" evidence="4">
    <location>
        <begin position="792"/>
        <end position="801"/>
    </location>
</feature>
<proteinExistence type="inferred from homology"/>
<dbReference type="InterPro" id="IPR036940">
    <property type="entry name" value="PI3/4_kinase_cat_sf"/>
</dbReference>
<evidence type="ECO:0000256" key="3">
    <source>
        <dbReference type="ARBA" id="ARBA00022777"/>
    </source>
</evidence>
<evidence type="ECO:0000256" key="1">
    <source>
        <dbReference type="ARBA" id="ARBA00006209"/>
    </source>
</evidence>
<organism evidence="6">
    <name type="scientific">Cafeteria roenbergensis</name>
    <name type="common">Marine flagellate</name>
    <dbReference type="NCBI Taxonomy" id="33653"/>
    <lineage>
        <taxon>Eukaryota</taxon>
        <taxon>Sar</taxon>
        <taxon>Stramenopiles</taxon>
        <taxon>Bigyra</taxon>
        <taxon>Opalozoa</taxon>
        <taxon>Bicosoecida</taxon>
        <taxon>Cafeteriaceae</taxon>
        <taxon>Cafeteria</taxon>
    </lineage>
</organism>
<feature type="region of interest" description="Disordered" evidence="4">
    <location>
        <begin position="577"/>
        <end position="631"/>
    </location>
</feature>
<evidence type="ECO:0000256" key="4">
    <source>
        <dbReference type="SAM" id="MobiDB-lite"/>
    </source>
</evidence>
<feature type="compositionally biased region" description="Acidic residues" evidence="4">
    <location>
        <begin position="79"/>
        <end position="97"/>
    </location>
</feature>
<dbReference type="PANTHER" id="PTHR10048:SF15">
    <property type="entry name" value="PHOSPHATIDYLINOSITOL 4-KINASE ALPHA"/>
    <property type="match status" value="1"/>
</dbReference>
<feature type="region of interest" description="Disordered" evidence="4">
    <location>
        <begin position="1"/>
        <end position="97"/>
    </location>
</feature>
<dbReference type="InterPro" id="IPR018936">
    <property type="entry name" value="PI3/4_kinase_CS"/>
</dbReference>
<dbReference type="AlphaFoldDB" id="A0A5A8EF97"/>
<dbReference type="GO" id="GO:0046854">
    <property type="term" value="P:phosphatidylinositol phosphate biosynthetic process"/>
    <property type="evidence" value="ECO:0007669"/>
    <property type="project" value="InterPro"/>
</dbReference>
<dbReference type="Gene3D" id="3.30.1010.10">
    <property type="entry name" value="Phosphatidylinositol 3-kinase Catalytic Subunit, Chain A, domain 4"/>
    <property type="match status" value="1"/>
</dbReference>
<dbReference type="Proteomes" id="UP000322899">
    <property type="component" value="Unassembled WGS sequence"/>
</dbReference>
<dbReference type="PROSITE" id="PS00915">
    <property type="entry name" value="PI3_4_KINASE_1"/>
    <property type="match status" value="1"/>
</dbReference>
<comment type="similarity">
    <text evidence="1">Belongs to the PI3/PI4-kinase family. Type III PI4K subfamily.</text>
</comment>
<keyword evidence="2" id="KW-0808">Transferase</keyword>
<sequence>MGAMSDGMADSVAGRGAAPGGHLGGEAGSGSGSSSDRDDDFDHDDRRGDGAGAGASADLRGGRLAGSALAPGRVSTYEGIDEDEDENDDDEDDDEVDDYSVFDAITDISRRLKREKRTKSARRAHIARCISDVFESAVKHRLSLARRTARAHAGQFVSLHGTASRALARGDPASAVIRAINSAAATFVSSCPTEGHASGRAGALAWAWALLPLERRERAARAVRKASSMVVADEARIAHAAVVAEAAALSAASGRPVPVMLSLRALRALLSAEVASLAVVAGSRAIEPAGPPGTCFDPVLFLPVAERLRVISIDATSGRPMQSAAKCPFLIKFAVTPFDGPDSIVVENADGTGRSSSLQRLLGDAPVAVSRVHAALALAAVVFDVSASSTSPGSRSRASSFVGSGGPSLQALEAPGAPDDSPAGRASPAGGEGACKPEGPSGLSACDPTPTEPLGANALDSVGLLEVEGSWCDVVAEALAALAEDSADLASPARAWAADNASGTIASAASPGRLGALQARSAMLNQSLRVQRGLANQTLAEAGRSMVSGVTKGAAGIAASAAASAAAGAGASAALAGGGAGASLPIDEAEDEGRADGREDEAERADGDGERHGADDGFDDGDVDDDDGEAAAAEARATLERHVGAAGGVVVGGVGSGSGSGSAGSRSEAESASRADDVSGAAARPGSVEPAAGARERSASSAAAKRPPRPKRAGARGAAAGHTAAAGPRPKRASMLGRMGAALRSFGRMRLSGGSDGGASSGEEDGHLEEDDDDEADASDDNDGFAGGGDGESSEDDGAGVEEERVGEKAVIFKVFDDCRQDALALQVIKALDQAFSALGTGLFLKPYEVLPSRVGREAAEGGMLEVVPDVVSLDEMGRGLGYPSIYHLFRARYGRPDEAAFEAAQRNLQRSMAAYAVVCYALWIKDRHNGNILVDGAGHLVHIDFGFLLGISPGGNLGFEKAAFKITPQMINVLGGSTSSEPFIRFVEMSARAYMEARRQRPLLEALVCSSADSGLPCFHFGHTLREFRSRLRPDLGPADALQHWRARVKEARTTSTTALYDGIQRLQNGIHSEAFQ</sequence>
<feature type="region of interest" description="Disordered" evidence="4">
    <location>
        <begin position="652"/>
        <end position="734"/>
    </location>
</feature>
<evidence type="ECO:0000259" key="5">
    <source>
        <dbReference type="PROSITE" id="PS50290"/>
    </source>
</evidence>
<dbReference type="InterPro" id="IPR011009">
    <property type="entry name" value="Kinase-like_dom_sf"/>
</dbReference>
<dbReference type="PANTHER" id="PTHR10048">
    <property type="entry name" value="PHOSPHATIDYLINOSITOL KINASE"/>
    <property type="match status" value="1"/>
</dbReference>
<dbReference type="OrthoDB" id="10264149at2759"/>
<reference evidence="6" key="1">
    <citation type="submission" date="2019-07" db="EMBL/GenBank/DDBJ databases">
        <title>Genomes of Cafeteria roenbergensis.</title>
        <authorList>
            <person name="Fischer M.G."/>
            <person name="Hackl T."/>
            <person name="Roman M."/>
        </authorList>
    </citation>
    <scope>NUCLEOTIDE SEQUENCE [LARGE SCALE GENOMIC DNA]</scope>
    <source>
        <strain evidence="6">E4-10P</strain>
    </source>
</reference>
<feature type="compositionally biased region" description="Low complexity" evidence="4">
    <location>
        <begin position="388"/>
        <end position="400"/>
    </location>
</feature>
<feature type="compositionally biased region" description="Basic and acidic residues" evidence="4">
    <location>
        <begin position="667"/>
        <end position="677"/>
    </location>
</feature>
<evidence type="ECO:0000256" key="2">
    <source>
        <dbReference type="ARBA" id="ARBA00022679"/>
    </source>
</evidence>
<dbReference type="GO" id="GO:0004430">
    <property type="term" value="F:1-phosphatidylinositol 4-kinase activity"/>
    <property type="evidence" value="ECO:0007669"/>
    <property type="project" value="TreeGrafter"/>
</dbReference>
<name>A0A5A8EF97_CAFRO</name>
<feature type="compositionally biased region" description="Basic and acidic residues" evidence="4">
    <location>
        <begin position="604"/>
        <end position="615"/>
    </location>
</feature>
<dbReference type="GO" id="GO:0005886">
    <property type="term" value="C:plasma membrane"/>
    <property type="evidence" value="ECO:0007669"/>
    <property type="project" value="TreeGrafter"/>
</dbReference>
<comment type="caution">
    <text evidence="6">The sequence shown here is derived from an EMBL/GenBank/DDBJ whole genome shotgun (WGS) entry which is preliminary data.</text>
</comment>
<dbReference type="EMBL" id="VLTO01000021">
    <property type="protein sequence ID" value="KAA0174630.1"/>
    <property type="molecule type" value="Genomic_DNA"/>
</dbReference>
<feature type="compositionally biased region" description="Acidic residues" evidence="4">
    <location>
        <begin position="616"/>
        <end position="629"/>
    </location>
</feature>
<dbReference type="PROSITE" id="PS50290">
    <property type="entry name" value="PI3_4_KINASE_3"/>
    <property type="match status" value="1"/>
</dbReference>
<dbReference type="GO" id="GO:0048015">
    <property type="term" value="P:phosphatidylinositol-mediated signaling"/>
    <property type="evidence" value="ECO:0007669"/>
    <property type="project" value="TreeGrafter"/>
</dbReference>
<feature type="compositionally biased region" description="Acidic residues" evidence="4">
    <location>
        <begin position="762"/>
        <end position="783"/>
    </location>
</feature>